<dbReference type="Proteomes" id="UP001153069">
    <property type="component" value="Unassembled WGS sequence"/>
</dbReference>
<protein>
    <submittedName>
        <fullName evidence="1">Uncharacterized protein</fullName>
    </submittedName>
</protein>
<sequence length="110" mass="12236">MSHYSSSCMHITISHGTTNGAKLETLSERDIGKLYTAIEKGIELGLDKDTKMDVAFCSNVHFPDEKVLDVVTFLEKHESVLSVVEAAHDLIIFKTTTELVVTIRFHGSKK</sequence>
<dbReference type="AlphaFoldDB" id="A0A9N8HW53"/>
<comment type="caution">
    <text evidence="1">The sequence shown here is derived from an EMBL/GenBank/DDBJ whole genome shotgun (WGS) entry which is preliminary data.</text>
</comment>
<evidence type="ECO:0000313" key="1">
    <source>
        <dbReference type="EMBL" id="CAB9528041.1"/>
    </source>
</evidence>
<gene>
    <name evidence="1" type="ORF">SEMRO_2134_G315920.1</name>
</gene>
<evidence type="ECO:0000313" key="2">
    <source>
        <dbReference type="Proteomes" id="UP001153069"/>
    </source>
</evidence>
<dbReference type="EMBL" id="CAICTM010002132">
    <property type="protein sequence ID" value="CAB9528041.1"/>
    <property type="molecule type" value="Genomic_DNA"/>
</dbReference>
<accession>A0A9N8HW53</accession>
<keyword evidence="2" id="KW-1185">Reference proteome</keyword>
<proteinExistence type="predicted"/>
<reference evidence="1" key="1">
    <citation type="submission" date="2020-06" db="EMBL/GenBank/DDBJ databases">
        <authorList>
            <consortium name="Plant Systems Biology data submission"/>
        </authorList>
    </citation>
    <scope>NUCLEOTIDE SEQUENCE</scope>
    <source>
        <strain evidence="1">D6</strain>
    </source>
</reference>
<organism evidence="1 2">
    <name type="scientific">Seminavis robusta</name>
    <dbReference type="NCBI Taxonomy" id="568900"/>
    <lineage>
        <taxon>Eukaryota</taxon>
        <taxon>Sar</taxon>
        <taxon>Stramenopiles</taxon>
        <taxon>Ochrophyta</taxon>
        <taxon>Bacillariophyta</taxon>
        <taxon>Bacillariophyceae</taxon>
        <taxon>Bacillariophycidae</taxon>
        <taxon>Naviculales</taxon>
        <taxon>Naviculaceae</taxon>
        <taxon>Seminavis</taxon>
    </lineage>
</organism>
<name>A0A9N8HW53_9STRA</name>